<dbReference type="InterPro" id="IPR036397">
    <property type="entry name" value="RNaseH_sf"/>
</dbReference>
<reference evidence="9 10" key="1">
    <citation type="journal article" date="2018" name="Cell">
        <title>The Chara Genome: Secondary Complexity and Implications for Plant Terrestrialization.</title>
        <authorList>
            <person name="Nishiyama T."/>
            <person name="Sakayama H."/>
            <person name="Vries J.D."/>
            <person name="Buschmann H."/>
            <person name="Saint-Marcoux D."/>
            <person name="Ullrich K.K."/>
            <person name="Haas F.B."/>
            <person name="Vanderstraeten L."/>
            <person name="Becker D."/>
            <person name="Lang D."/>
            <person name="Vosolsobe S."/>
            <person name="Rombauts S."/>
            <person name="Wilhelmsson P.K.I."/>
            <person name="Janitza P."/>
            <person name="Kern R."/>
            <person name="Heyl A."/>
            <person name="Rumpler F."/>
            <person name="Villalobos L.I.A.C."/>
            <person name="Clay J.M."/>
            <person name="Skokan R."/>
            <person name="Toyoda A."/>
            <person name="Suzuki Y."/>
            <person name="Kagoshima H."/>
            <person name="Schijlen E."/>
            <person name="Tajeshwar N."/>
            <person name="Catarino B."/>
            <person name="Hetherington A.J."/>
            <person name="Saltykova A."/>
            <person name="Bonnot C."/>
            <person name="Breuninger H."/>
            <person name="Symeonidi A."/>
            <person name="Radhakrishnan G.V."/>
            <person name="Van Nieuwerburgh F."/>
            <person name="Deforce D."/>
            <person name="Chang C."/>
            <person name="Karol K.G."/>
            <person name="Hedrich R."/>
            <person name="Ulvskov P."/>
            <person name="Glockner G."/>
            <person name="Delwiche C.F."/>
            <person name="Petrasek J."/>
            <person name="Van de Peer Y."/>
            <person name="Friml J."/>
            <person name="Beilby M."/>
            <person name="Dolan L."/>
            <person name="Kohara Y."/>
            <person name="Sugano S."/>
            <person name="Fujiyama A."/>
            <person name="Delaux P.-M."/>
            <person name="Quint M."/>
            <person name="TheiBen G."/>
            <person name="Hagemann M."/>
            <person name="Harholt J."/>
            <person name="Dunand C."/>
            <person name="Zachgo S."/>
            <person name="Langdale J."/>
            <person name="Maumus F."/>
            <person name="Straeten D.V.D."/>
            <person name="Gould S.B."/>
            <person name="Rensing S.A."/>
        </authorList>
    </citation>
    <scope>NUCLEOTIDE SEQUENCE [LARGE SCALE GENOMIC DNA]</scope>
    <source>
        <strain evidence="9 10">S276</strain>
    </source>
</reference>
<dbReference type="CDD" id="cd05233">
    <property type="entry name" value="SDR_c"/>
    <property type="match status" value="1"/>
</dbReference>
<dbReference type="InterPro" id="IPR012337">
    <property type="entry name" value="RNaseH-like_sf"/>
</dbReference>
<dbReference type="FunFam" id="3.40.50.720:FF:000084">
    <property type="entry name" value="Short-chain dehydrogenase reductase"/>
    <property type="match status" value="1"/>
</dbReference>
<dbReference type="InterPro" id="IPR041373">
    <property type="entry name" value="RT_RNaseH"/>
</dbReference>
<evidence type="ECO:0000256" key="7">
    <source>
        <dbReference type="SAM" id="MobiDB-lite"/>
    </source>
</evidence>
<dbReference type="Gene3D" id="1.10.340.70">
    <property type="match status" value="1"/>
</dbReference>
<dbReference type="SUPFAM" id="SSF51735">
    <property type="entry name" value="NAD(P)-binding Rossmann-fold domains"/>
    <property type="match status" value="1"/>
</dbReference>
<sequence>MDIGDGNLTPQERGRVIEILKTCDKAIAFSDAERGKIDPRYAKPARIYTIPHVPWNDAGWKYAQQKKEKVIAFLKEKMVSHVAEPSDSAYANRWFFLRKPNGKIRWIQDLQKVNAVTIRDVDSVPHADLLAEGAAVGGLLSQKDAGGKERPLRFESRTLNTAERNYSQLKKEVLAVLRCLDTFRHCIYGRRFILRVDPTAVASVLQKDFSLTDPTIARWLIRIRLYDYTVERISGTKNAVADGLSRIPLERPIVAGALTMTEPRRAERFLVNLYEGKYRMIGLHLTGEESQDSDIRRQAAQYYLRAGHLFRRPVGSGMPLRVVCDPEERQTIVAELHDGVVGGHRGVKGTYEKIRWLYWWEGQYKDVERYNMTCKECQKRALVKYKEPLHPSYPTRPGEKVHIDLVKMPRGVGNMNFVVNIRDDFTGFVDGRPIRSMAAKEVKNFVLEYLSRYGCESKIVMDRGAEFLADELHHVSEHKHHEYLYSRSGGACLAWLDNLLSKYGVVVADLHTKINWDDLRAAWHKRFQVEPLDIKAMDKLMTFEQGTLPSVDWIAEYQRLTSVRDMQMGFKAVKHYFISRSCPALGNALTHVEDTLTTTAELFDKAVQIIVTNKEAKNLHRSSAAGLSKDQHRPKVVVVAAAMPIDQPSEAVSANEGDKLAAAQDGGRPDKGRGWGKTKTNTASIPGPGATAPAPWTEDFANVFATAEKHFGGIDILVNNAGIQNGKPIMDTSEEEWNTVIDVNLTSVFRSIKLVVPYMRRRGGGSIVNISSIFAVVGSPGYAAYHASKGGVSSLTRAASISLIKEGIRVNAVCPGTTDTPGLLAGVLEICGDKDPQELLKSFHAKQQLGRFARAEEIANVVAFVASDEASYVVGAELVVDGAYTVV</sequence>
<evidence type="ECO:0000256" key="4">
    <source>
        <dbReference type="ARBA" id="ARBA00022759"/>
    </source>
</evidence>
<dbReference type="SUPFAM" id="SSF53098">
    <property type="entry name" value="Ribonuclease H-like"/>
    <property type="match status" value="1"/>
</dbReference>
<evidence type="ECO:0000313" key="10">
    <source>
        <dbReference type="Proteomes" id="UP000265515"/>
    </source>
</evidence>
<dbReference type="InterPro" id="IPR041588">
    <property type="entry name" value="Integrase_H2C2"/>
</dbReference>
<dbReference type="SUPFAM" id="SSF56672">
    <property type="entry name" value="DNA/RNA polymerases"/>
    <property type="match status" value="1"/>
</dbReference>
<dbReference type="GO" id="GO:0016787">
    <property type="term" value="F:hydrolase activity"/>
    <property type="evidence" value="ECO:0007669"/>
    <property type="project" value="UniProtKB-KW"/>
</dbReference>
<keyword evidence="1" id="KW-0808">Transferase</keyword>
<dbReference type="PRINTS" id="PR00081">
    <property type="entry name" value="GDHRDH"/>
</dbReference>
<dbReference type="Pfam" id="PF17917">
    <property type="entry name" value="RT_RNaseH"/>
    <property type="match status" value="1"/>
</dbReference>
<evidence type="ECO:0000259" key="8">
    <source>
        <dbReference type="PROSITE" id="PS50994"/>
    </source>
</evidence>
<dbReference type="EMBL" id="BFEA01000165">
    <property type="protein sequence ID" value="GBG72424.1"/>
    <property type="molecule type" value="Genomic_DNA"/>
</dbReference>
<accession>A0A388KQT8</accession>
<dbReference type="Pfam" id="PF17921">
    <property type="entry name" value="Integrase_H2C2"/>
    <property type="match status" value="1"/>
</dbReference>
<dbReference type="PROSITE" id="PS50994">
    <property type="entry name" value="INTEGRASE"/>
    <property type="match status" value="1"/>
</dbReference>
<evidence type="ECO:0000256" key="6">
    <source>
        <dbReference type="ARBA" id="ARBA00022918"/>
    </source>
</evidence>
<dbReference type="Gene3D" id="3.40.50.720">
    <property type="entry name" value="NAD(P)-binding Rossmann-like Domain"/>
    <property type="match status" value="1"/>
</dbReference>
<proteinExistence type="predicted"/>
<keyword evidence="5" id="KW-0378">Hydrolase</keyword>
<dbReference type="InterPro" id="IPR002347">
    <property type="entry name" value="SDR_fam"/>
</dbReference>
<keyword evidence="4" id="KW-0255">Endonuclease</keyword>
<dbReference type="CDD" id="cd09274">
    <property type="entry name" value="RNase_HI_RT_Ty3"/>
    <property type="match status" value="1"/>
</dbReference>
<dbReference type="GO" id="GO:0004519">
    <property type="term" value="F:endonuclease activity"/>
    <property type="evidence" value="ECO:0007669"/>
    <property type="project" value="UniProtKB-KW"/>
</dbReference>
<dbReference type="Gene3D" id="3.30.420.10">
    <property type="entry name" value="Ribonuclease H-like superfamily/Ribonuclease H"/>
    <property type="match status" value="1"/>
</dbReference>
<dbReference type="PANTHER" id="PTHR37984">
    <property type="entry name" value="PROTEIN CBG26694"/>
    <property type="match status" value="1"/>
</dbReference>
<dbReference type="AlphaFoldDB" id="A0A388KQT8"/>
<evidence type="ECO:0000256" key="5">
    <source>
        <dbReference type="ARBA" id="ARBA00022801"/>
    </source>
</evidence>
<comment type="caution">
    <text evidence="9">The sequence shown here is derived from an EMBL/GenBank/DDBJ whole genome shotgun (WGS) entry which is preliminary data.</text>
</comment>
<gene>
    <name evidence="9" type="ORF">CBR_g12003</name>
</gene>
<dbReference type="GO" id="GO:0003676">
    <property type="term" value="F:nucleic acid binding"/>
    <property type="evidence" value="ECO:0007669"/>
    <property type="project" value="InterPro"/>
</dbReference>
<dbReference type="PRINTS" id="PR00080">
    <property type="entry name" value="SDRFAMILY"/>
</dbReference>
<dbReference type="InterPro" id="IPR036291">
    <property type="entry name" value="NAD(P)-bd_dom_sf"/>
</dbReference>
<dbReference type="STRING" id="69332.A0A388KQT8"/>
<dbReference type="PANTHER" id="PTHR37984:SF5">
    <property type="entry name" value="PROTEIN NYNRIN-LIKE"/>
    <property type="match status" value="1"/>
</dbReference>
<evidence type="ECO:0000256" key="1">
    <source>
        <dbReference type="ARBA" id="ARBA00022679"/>
    </source>
</evidence>
<dbReference type="Gramene" id="GBG72424">
    <property type="protein sequence ID" value="GBG72424"/>
    <property type="gene ID" value="CBR_g12003"/>
</dbReference>
<keyword evidence="10" id="KW-1185">Reference proteome</keyword>
<feature type="region of interest" description="Disordered" evidence="7">
    <location>
        <begin position="650"/>
        <end position="691"/>
    </location>
</feature>
<dbReference type="Proteomes" id="UP000265515">
    <property type="component" value="Unassembled WGS sequence"/>
</dbReference>
<dbReference type="InterPro" id="IPR043502">
    <property type="entry name" value="DNA/RNA_pol_sf"/>
</dbReference>
<dbReference type="InterPro" id="IPR001584">
    <property type="entry name" value="Integrase_cat-core"/>
</dbReference>
<evidence type="ECO:0000256" key="3">
    <source>
        <dbReference type="ARBA" id="ARBA00022722"/>
    </source>
</evidence>
<dbReference type="OrthoDB" id="294295at2759"/>
<feature type="domain" description="Integrase catalytic" evidence="8">
    <location>
        <begin position="393"/>
        <end position="472"/>
    </location>
</feature>
<name>A0A388KQT8_CHABU</name>
<dbReference type="Gene3D" id="3.10.10.10">
    <property type="entry name" value="HIV Type 1 Reverse Transcriptase, subunit A, domain 1"/>
    <property type="match status" value="1"/>
</dbReference>
<keyword evidence="2" id="KW-0548">Nucleotidyltransferase</keyword>
<protein>
    <recommendedName>
        <fullName evidence="8">Integrase catalytic domain-containing protein</fullName>
    </recommendedName>
</protein>
<organism evidence="9 10">
    <name type="scientific">Chara braunii</name>
    <name type="common">Braun's stonewort</name>
    <dbReference type="NCBI Taxonomy" id="69332"/>
    <lineage>
        <taxon>Eukaryota</taxon>
        <taxon>Viridiplantae</taxon>
        <taxon>Streptophyta</taxon>
        <taxon>Charophyceae</taxon>
        <taxon>Charales</taxon>
        <taxon>Characeae</taxon>
        <taxon>Chara</taxon>
    </lineage>
</organism>
<feature type="compositionally biased region" description="Low complexity" evidence="7">
    <location>
        <begin position="682"/>
        <end position="691"/>
    </location>
</feature>
<dbReference type="InterPro" id="IPR050951">
    <property type="entry name" value="Retrovirus_Pol_polyprotein"/>
</dbReference>
<dbReference type="GO" id="GO:0015074">
    <property type="term" value="P:DNA integration"/>
    <property type="evidence" value="ECO:0007669"/>
    <property type="project" value="InterPro"/>
</dbReference>
<evidence type="ECO:0000256" key="2">
    <source>
        <dbReference type="ARBA" id="ARBA00022695"/>
    </source>
</evidence>
<dbReference type="Pfam" id="PF13561">
    <property type="entry name" value="adh_short_C2"/>
    <property type="match status" value="1"/>
</dbReference>
<keyword evidence="3" id="KW-0540">Nuclease</keyword>
<keyword evidence="6" id="KW-0695">RNA-directed DNA polymerase</keyword>
<dbReference type="GO" id="GO:0003964">
    <property type="term" value="F:RNA-directed DNA polymerase activity"/>
    <property type="evidence" value="ECO:0007669"/>
    <property type="project" value="UniProtKB-KW"/>
</dbReference>
<evidence type="ECO:0000313" key="9">
    <source>
        <dbReference type="EMBL" id="GBG72424.1"/>
    </source>
</evidence>